<evidence type="ECO:0000313" key="2">
    <source>
        <dbReference type="EMBL" id="GFR22564.1"/>
    </source>
</evidence>
<dbReference type="Proteomes" id="UP000887116">
    <property type="component" value="Unassembled WGS sequence"/>
</dbReference>
<feature type="transmembrane region" description="Helical" evidence="1">
    <location>
        <begin position="12"/>
        <end position="31"/>
    </location>
</feature>
<protein>
    <submittedName>
        <fullName evidence="2">Uncharacterized protein</fullName>
    </submittedName>
</protein>
<accession>A0A8X6II00</accession>
<organism evidence="2 3">
    <name type="scientific">Trichonephila clavata</name>
    <name type="common">Joro spider</name>
    <name type="synonym">Nephila clavata</name>
    <dbReference type="NCBI Taxonomy" id="2740835"/>
    <lineage>
        <taxon>Eukaryota</taxon>
        <taxon>Metazoa</taxon>
        <taxon>Ecdysozoa</taxon>
        <taxon>Arthropoda</taxon>
        <taxon>Chelicerata</taxon>
        <taxon>Arachnida</taxon>
        <taxon>Araneae</taxon>
        <taxon>Araneomorphae</taxon>
        <taxon>Entelegynae</taxon>
        <taxon>Araneoidea</taxon>
        <taxon>Nephilidae</taxon>
        <taxon>Trichonephila</taxon>
    </lineage>
</organism>
<proteinExistence type="predicted"/>
<name>A0A8X6II00_TRICU</name>
<dbReference type="AlphaFoldDB" id="A0A8X6II00"/>
<sequence>MSEKIRQMLFRTEISLFLVKCSLVDVLFLWIPRVSGQNSNTNWKADNDDFIHIYKPGSDFETRFPKNKEFGSPVPIGVWIALMVGIFIFIIMCICGLLLYQRFRKSTSSRHSSRADLLARPTVTTSQNQGIIDLNPRTYMRQFSYNEFRGSGGNRDVPPAYGAVVEQKSTVNPAGRSNQYPKIVGGKKLETPPPAYMTVAPFK</sequence>
<gene>
    <name evidence="2" type="ORF">TNCT_162301</name>
</gene>
<dbReference type="OrthoDB" id="6427810at2759"/>
<dbReference type="EMBL" id="BMAO01018310">
    <property type="protein sequence ID" value="GFR22564.1"/>
    <property type="molecule type" value="Genomic_DNA"/>
</dbReference>
<reference evidence="2" key="1">
    <citation type="submission" date="2020-07" db="EMBL/GenBank/DDBJ databases">
        <title>Multicomponent nature underlies the extraordinary mechanical properties of spider dragline silk.</title>
        <authorList>
            <person name="Kono N."/>
            <person name="Nakamura H."/>
            <person name="Mori M."/>
            <person name="Yoshida Y."/>
            <person name="Ohtoshi R."/>
            <person name="Malay A.D."/>
            <person name="Moran D.A.P."/>
            <person name="Tomita M."/>
            <person name="Numata K."/>
            <person name="Arakawa K."/>
        </authorList>
    </citation>
    <scope>NUCLEOTIDE SEQUENCE</scope>
</reference>
<feature type="transmembrane region" description="Helical" evidence="1">
    <location>
        <begin position="76"/>
        <end position="100"/>
    </location>
</feature>
<keyword evidence="1" id="KW-0812">Transmembrane</keyword>
<comment type="caution">
    <text evidence="2">The sequence shown here is derived from an EMBL/GenBank/DDBJ whole genome shotgun (WGS) entry which is preliminary data.</text>
</comment>
<evidence type="ECO:0000313" key="3">
    <source>
        <dbReference type="Proteomes" id="UP000887116"/>
    </source>
</evidence>
<evidence type="ECO:0000256" key="1">
    <source>
        <dbReference type="SAM" id="Phobius"/>
    </source>
</evidence>
<keyword evidence="1" id="KW-1133">Transmembrane helix</keyword>
<keyword evidence="1" id="KW-0472">Membrane</keyword>
<keyword evidence="3" id="KW-1185">Reference proteome</keyword>